<feature type="region of interest" description="Disordered" evidence="1">
    <location>
        <begin position="1"/>
        <end position="90"/>
    </location>
</feature>
<feature type="compositionally biased region" description="Polar residues" evidence="1">
    <location>
        <begin position="1"/>
        <end position="17"/>
    </location>
</feature>
<keyword evidence="3" id="KW-1185">Reference proteome</keyword>
<feature type="compositionally biased region" description="Basic and acidic residues" evidence="1">
    <location>
        <begin position="247"/>
        <end position="256"/>
    </location>
</feature>
<feature type="region of interest" description="Disordered" evidence="1">
    <location>
        <begin position="247"/>
        <end position="266"/>
    </location>
</feature>
<accession>A0ABQ5KSV4</accession>
<feature type="compositionally biased region" description="Low complexity" evidence="1">
    <location>
        <begin position="184"/>
        <end position="198"/>
    </location>
</feature>
<sequence length="1021" mass="110267">SQHSINSHNVNASSSGPFLSKSTSLASFSSGPLLPSSSSLSSRRSERMLSGDSETSSSFSSSPSPSSSSSSSSSNPGLMDNGNGIRSPSMESAPPFALGLVQSLPDSLSLAFSLLLHSFTISLSAIFKSTLSGVSQHSINSHNVNASSSGPFLSKSTSLASFSSGPLLPSSSSLSSRRSERMLSGDSETSSSFSSSSYSSSEYLRSQASDFGTPHIILSQKFMEGCSSAVKTCIIAKQAYLKRSKGKEWKDNKTTSDGDDSVTSDITQHPTDKSTLLSTIVHFFSVVSAVPMYKSMIESIDIIELLLATIGVFSSHSKLLKYSLGVFINLSNNSKNNKRLLSSETSMDILIHNCLLSPIPSISSLSLRVLCNLSLDDGVRISLCKMGAHLWMEKLIERVVISDEFKGLMTSSGSGDHGDAGSAGTEETTSERYDSVRSALGTPRHVTGRMRSLRLGVGEQSNIEDKIAALKTVSIPGMTPSLFDYLDVLKFSLRLLSVLVQPALTQNDTKNTLVFPCPVMFSTIESVSKCLFSLPLDLLYNDIIVECFRCLCVITTINSAQTMKISPATVVAYGIASPHSIIPPPSDEAVLEHQLSQECMSKLLRDASEIRFIPQTGFGVRVRPLPIPLSDSLATVYFDIINSSGNRKRISEFVYMFVYKTVVELAGTVHKKDTDKQRINSDYHPKRERAQRSKSSPGNGAFEIFIDDPEIEQSISSGLEALPFFLLLWLDIITSHPKVCSTLSGLLSPLSSSLLSLVSLISHSTVSQSMGSASIAALGTREVIVQESIRKLLTLTTDNTIIITRLCNACPEQVAQLSSGPKPILFQAMQLILDNSANFFAKLFPVFASNLSFESFRVFLALPALFAYTFTFILRAGGTSISTKHIVDKLSLILSLSLTALGDVSQGEHSADRIQGISVIFQSAYSSLSTLSLCTAGGEKVERQHLVLASLSTDPILRLFGVRALVSGKWSQSERVSINSSLKNFPMYSSSTSFKRHMKSVVTAAASLAGLWVKQWKEDMK</sequence>
<dbReference type="EMBL" id="BQXS01011012">
    <property type="protein sequence ID" value="GKT35550.1"/>
    <property type="molecule type" value="Genomic_DNA"/>
</dbReference>
<gene>
    <name evidence="2" type="ORF">ADUPG1_008690</name>
</gene>
<feature type="region of interest" description="Disordered" evidence="1">
    <location>
        <begin position="674"/>
        <end position="700"/>
    </location>
</feature>
<dbReference type="Gene3D" id="1.25.10.10">
    <property type="entry name" value="Leucine-rich Repeat Variant"/>
    <property type="match status" value="1"/>
</dbReference>
<feature type="non-terminal residue" evidence="2">
    <location>
        <position position="1"/>
    </location>
</feature>
<dbReference type="InterPro" id="IPR011989">
    <property type="entry name" value="ARM-like"/>
</dbReference>
<evidence type="ECO:0000256" key="1">
    <source>
        <dbReference type="SAM" id="MobiDB-lite"/>
    </source>
</evidence>
<feature type="compositionally biased region" description="Low complexity" evidence="1">
    <location>
        <begin position="56"/>
        <end position="74"/>
    </location>
</feature>
<evidence type="ECO:0000313" key="3">
    <source>
        <dbReference type="Proteomes" id="UP001057375"/>
    </source>
</evidence>
<feature type="compositionally biased region" description="Basic and acidic residues" evidence="1">
    <location>
        <begin position="674"/>
        <end position="691"/>
    </location>
</feature>
<reference evidence="2" key="1">
    <citation type="submission" date="2022-03" db="EMBL/GenBank/DDBJ databases">
        <title>Draft genome sequence of Aduncisulcus paluster, a free-living microaerophilic Fornicata.</title>
        <authorList>
            <person name="Yuyama I."/>
            <person name="Kume K."/>
            <person name="Tamura T."/>
            <person name="Inagaki Y."/>
            <person name="Hashimoto T."/>
        </authorList>
    </citation>
    <scope>NUCLEOTIDE SEQUENCE</scope>
    <source>
        <strain evidence="2">NY0171</strain>
    </source>
</reference>
<dbReference type="Proteomes" id="UP001057375">
    <property type="component" value="Unassembled WGS sequence"/>
</dbReference>
<name>A0ABQ5KSV4_9EUKA</name>
<organism evidence="2 3">
    <name type="scientific">Aduncisulcus paluster</name>
    <dbReference type="NCBI Taxonomy" id="2918883"/>
    <lineage>
        <taxon>Eukaryota</taxon>
        <taxon>Metamonada</taxon>
        <taxon>Carpediemonas-like organisms</taxon>
        <taxon>Aduncisulcus</taxon>
    </lineage>
</organism>
<protein>
    <submittedName>
        <fullName evidence="2">Uncharacterized protein</fullName>
    </submittedName>
</protein>
<feature type="region of interest" description="Disordered" evidence="1">
    <location>
        <begin position="411"/>
        <end position="436"/>
    </location>
</feature>
<feature type="region of interest" description="Disordered" evidence="1">
    <location>
        <begin position="162"/>
        <end position="198"/>
    </location>
</feature>
<comment type="caution">
    <text evidence="2">The sequence shown here is derived from an EMBL/GenBank/DDBJ whole genome shotgun (WGS) entry which is preliminary data.</text>
</comment>
<evidence type="ECO:0000313" key="2">
    <source>
        <dbReference type="EMBL" id="GKT35550.1"/>
    </source>
</evidence>
<proteinExistence type="predicted"/>
<feature type="compositionally biased region" description="Low complexity" evidence="1">
    <location>
        <begin position="162"/>
        <end position="176"/>
    </location>
</feature>
<feature type="compositionally biased region" description="Low complexity" evidence="1">
    <location>
        <begin position="18"/>
        <end position="42"/>
    </location>
</feature>